<dbReference type="OrthoDB" id="407442at2759"/>
<evidence type="ECO:0000313" key="6">
    <source>
        <dbReference type="Proteomes" id="UP000799767"/>
    </source>
</evidence>
<organism evidence="5 6">
    <name type="scientific">Neohortaea acidophila</name>
    <dbReference type="NCBI Taxonomy" id="245834"/>
    <lineage>
        <taxon>Eukaryota</taxon>
        <taxon>Fungi</taxon>
        <taxon>Dikarya</taxon>
        <taxon>Ascomycota</taxon>
        <taxon>Pezizomycotina</taxon>
        <taxon>Dothideomycetes</taxon>
        <taxon>Dothideomycetidae</taxon>
        <taxon>Mycosphaerellales</taxon>
        <taxon>Teratosphaeriaceae</taxon>
        <taxon>Neohortaea</taxon>
    </lineage>
</organism>
<feature type="domain" description="RRM" evidence="4">
    <location>
        <begin position="9"/>
        <end position="90"/>
    </location>
</feature>
<dbReference type="InterPro" id="IPR012677">
    <property type="entry name" value="Nucleotide-bd_a/b_plait_sf"/>
</dbReference>
<dbReference type="SUPFAM" id="SSF54928">
    <property type="entry name" value="RNA-binding domain, RBD"/>
    <property type="match status" value="1"/>
</dbReference>
<dbReference type="PROSITE" id="PS50102">
    <property type="entry name" value="RRM"/>
    <property type="match status" value="1"/>
</dbReference>
<evidence type="ECO:0000259" key="4">
    <source>
        <dbReference type="PROSITE" id="PS50102"/>
    </source>
</evidence>
<keyword evidence="1 2" id="KW-0694">RNA-binding</keyword>
<dbReference type="GeneID" id="54473135"/>
<evidence type="ECO:0000313" key="5">
    <source>
        <dbReference type="EMBL" id="KAF2479070.1"/>
    </source>
</evidence>
<evidence type="ECO:0000256" key="2">
    <source>
        <dbReference type="PROSITE-ProRule" id="PRU00176"/>
    </source>
</evidence>
<dbReference type="EMBL" id="MU001642">
    <property type="protein sequence ID" value="KAF2479070.1"/>
    <property type="molecule type" value="Genomic_DNA"/>
</dbReference>
<dbReference type="CDD" id="cd12347">
    <property type="entry name" value="RRM_PPIE"/>
    <property type="match status" value="1"/>
</dbReference>
<dbReference type="AlphaFoldDB" id="A0A6A6PGG3"/>
<dbReference type="PANTHER" id="PTHR48037">
    <property type="entry name" value="ATPASE E1"/>
    <property type="match status" value="1"/>
</dbReference>
<dbReference type="InterPro" id="IPR034168">
    <property type="entry name" value="PPIE_RRM"/>
</dbReference>
<evidence type="ECO:0000256" key="3">
    <source>
        <dbReference type="SAM" id="MobiDB-lite"/>
    </source>
</evidence>
<proteinExistence type="predicted"/>
<feature type="compositionally biased region" description="Acidic residues" evidence="3">
    <location>
        <begin position="118"/>
        <end position="128"/>
    </location>
</feature>
<gene>
    <name evidence="5" type="ORF">BDY17DRAFT_286903</name>
</gene>
<dbReference type="InterPro" id="IPR000504">
    <property type="entry name" value="RRM_dom"/>
</dbReference>
<protein>
    <recommendedName>
        <fullName evidence="4">RRM domain-containing protein</fullName>
    </recommendedName>
</protein>
<keyword evidence="6" id="KW-1185">Reference proteome</keyword>
<dbReference type="Pfam" id="PF00076">
    <property type="entry name" value="RRM_1"/>
    <property type="match status" value="1"/>
</dbReference>
<dbReference type="RefSeq" id="XP_033585640.1">
    <property type="nucleotide sequence ID" value="XM_033732133.1"/>
</dbReference>
<dbReference type="InterPro" id="IPR035979">
    <property type="entry name" value="RBD_domain_sf"/>
</dbReference>
<dbReference type="GO" id="GO:0003723">
    <property type="term" value="F:RNA binding"/>
    <property type="evidence" value="ECO:0007669"/>
    <property type="project" value="UniProtKB-UniRule"/>
</dbReference>
<reference evidence="5" key="1">
    <citation type="journal article" date="2020" name="Stud. Mycol.">
        <title>101 Dothideomycetes genomes: a test case for predicting lifestyles and emergence of pathogens.</title>
        <authorList>
            <person name="Haridas S."/>
            <person name="Albert R."/>
            <person name="Binder M."/>
            <person name="Bloem J."/>
            <person name="Labutti K."/>
            <person name="Salamov A."/>
            <person name="Andreopoulos B."/>
            <person name="Baker S."/>
            <person name="Barry K."/>
            <person name="Bills G."/>
            <person name="Bluhm B."/>
            <person name="Cannon C."/>
            <person name="Castanera R."/>
            <person name="Culley D."/>
            <person name="Daum C."/>
            <person name="Ezra D."/>
            <person name="Gonzalez J."/>
            <person name="Henrissat B."/>
            <person name="Kuo A."/>
            <person name="Liang C."/>
            <person name="Lipzen A."/>
            <person name="Lutzoni F."/>
            <person name="Magnuson J."/>
            <person name="Mondo S."/>
            <person name="Nolan M."/>
            <person name="Ohm R."/>
            <person name="Pangilinan J."/>
            <person name="Park H.-J."/>
            <person name="Ramirez L."/>
            <person name="Alfaro M."/>
            <person name="Sun H."/>
            <person name="Tritt A."/>
            <person name="Yoshinaga Y."/>
            <person name="Zwiers L.-H."/>
            <person name="Turgeon B."/>
            <person name="Goodwin S."/>
            <person name="Spatafora J."/>
            <person name="Crous P."/>
            <person name="Grigoriev I."/>
        </authorList>
    </citation>
    <scope>NUCLEOTIDE SEQUENCE</scope>
    <source>
        <strain evidence="5">CBS 113389</strain>
    </source>
</reference>
<feature type="region of interest" description="Disordered" evidence="3">
    <location>
        <begin position="118"/>
        <end position="150"/>
    </location>
</feature>
<dbReference type="Proteomes" id="UP000799767">
    <property type="component" value="Unassembled WGS sequence"/>
</dbReference>
<dbReference type="SMART" id="SM00360">
    <property type="entry name" value="RRM"/>
    <property type="match status" value="1"/>
</dbReference>
<sequence length="150" mass="16488">MSDQSRQRATVFVGGLDSNVNEQTLHDAFLPFGEIVDVSLPKPELKSSTDRHRGFGYVEFSLAEDAREAIDNMDQSELYGRVIKCNQAKPQKDPNERLGSKTAIWEQEGYAAKYNVNEDEQLAGEDGAEGAAQDPMQGLEGLDVAGPQLK</sequence>
<dbReference type="PANTHER" id="PTHR48037:SF1">
    <property type="entry name" value="RRM DOMAIN-CONTAINING PROTEIN"/>
    <property type="match status" value="1"/>
</dbReference>
<dbReference type="Gene3D" id="3.30.70.330">
    <property type="match status" value="1"/>
</dbReference>
<evidence type="ECO:0000256" key="1">
    <source>
        <dbReference type="ARBA" id="ARBA00022884"/>
    </source>
</evidence>
<accession>A0A6A6PGG3</accession>
<name>A0A6A6PGG3_9PEZI</name>